<proteinExistence type="predicted"/>
<dbReference type="EnsemblPlants" id="ORUFI01G21750.1">
    <property type="protein sequence ID" value="ORUFI01G21750.1"/>
    <property type="gene ID" value="ORUFI01G21750"/>
</dbReference>
<feature type="region of interest" description="Disordered" evidence="1">
    <location>
        <begin position="127"/>
        <end position="147"/>
    </location>
</feature>
<keyword evidence="3" id="KW-1185">Reference proteome</keyword>
<dbReference type="Proteomes" id="UP000008022">
    <property type="component" value="Unassembled WGS sequence"/>
</dbReference>
<accession>A0A0E0MXY6</accession>
<name>A0A0E0MXY6_ORYRU</name>
<evidence type="ECO:0000313" key="2">
    <source>
        <dbReference type="EnsemblPlants" id="ORUFI01G21750.1"/>
    </source>
</evidence>
<reference evidence="2" key="2">
    <citation type="submission" date="2015-06" db="UniProtKB">
        <authorList>
            <consortium name="EnsemblPlants"/>
        </authorList>
    </citation>
    <scope>IDENTIFICATION</scope>
</reference>
<evidence type="ECO:0000256" key="1">
    <source>
        <dbReference type="SAM" id="MobiDB-lite"/>
    </source>
</evidence>
<dbReference type="HOGENOM" id="CLU_1296192_0_0_1"/>
<evidence type="ECO:0000313" key="3">
    <source>
        <dbReference type="Proteomes" id="UP000008022"/>
    </source>
</evidence>
<protein>
    <submittedName>
        <fullName evidence="2">Uncharacterized protein</fullName>
    </submittedName>
</protein>
<organism evidence="2 3">
    <name type="scientific">Oryza rufipogon</name>
    <name type="common">Brownbeard rice</name>
    <name type="synonym">Asian wild rice</name>
    <dbReference type="NCBI Taxonomy" id="4529"/>
    <lineage>
        <taxon>Eukaryota</taxon>
        <taxon>Viridiplantae</taxon>
        <taxon>Streptophyta</taxon>
        <taxon>Embryophyta</taxon>
        <taxon>Tracheophyta</taxon>
        <taxon>Spermatophyta</taxon>
        <taxon>Magnoliopsida</taxon>
        <taxon>Liliopsida</taxon>
        <taxon>Poales</taxon>
        <taxon>Poaceae</taxon>
        <taxon>BOP clade</taxon>
        <taxon>Oryzoideae</taxon>
        <taxon>Oryzeae</taxon>
        <taxon>Oryzinae</taxon>
        <taxon>Oryza</taxon>
    </lineage>
</organism>
<sequence length="213" mass="22563">MEDATGARVYRETARWQNAAKWSSTRCRTGADSGDVSGYPASPMATAAARLFLHSLQPPAPAGEPHNGLGASWRRGLHFIHWAWIGAMGRACLGYEGRRGDGDARTWAMAQLRVSWRESRRAVRSAAWRGTGPGTTRYGRDDAGAGVGPARCDARRDTTRCGCGAASAVWLGLGSDAAEGKEARLRRGTGVTGAAGSDVVHAVDGIERLAGRE</sequence>
<dbReference type="AlphaFoldDB" id="A0A0E0MXY6"/>
<reference evidence="3" key="1">
    <citation type="submission" date="2013-06" db="EMBL/GenBank/DDBJ databases">
        <authorList>
            <person name="Zhao Q."/>
        </authorList>
    </citation>
    <scope>NUCLEOTIDE SEQUENCE</scope>
    <source>
        <strain evidence="3">cv. W1943</strain>
    </source>
</reference>
<dbReference type="Gramene" id="ORUFI01G21750.1">
    <property type="protein sequence ID" value="ORUFI01G21750.1"/>
    <property type="gene ID" value="ORUFI01G21750"/>
</dbReference>